<gene>
    <name evidence="14" type="ORF">R6G80_02010</name>
</gene>
<feature type="domain" description="CBS" evidence="13">
    <location>
        <begin position="478"/>
        <end position="536"/>
    </location>
</feature>
<feature type="transmembrane region" description="Helical" evidence="12">
    <location>
        <begin position="255"/>
        <end position="279"/>
    </location>
</feature>
<feature type="transmembrane region" description="Helical" evidence="12">
    <location>
        <begin position="178"/>
        <end position="204"/>
    </location>
</feature>
<dbReference type="InterPro" id="IPR000644">
    <property type="entry name" value="CBS_dom"/>
</dbReference>
<evidence type="ECO:0000256" key="11">
    <source>
        <dbReference type="SAM" id="MobiDB-lite"/>
    </source>
</evidence>
<protein>
    <submittedName>
        <fullName evidence="14">Chloride channel protein</fullName>
    </submittedName>
</protein>
<evidence type="ECO:0000256" key="5">
    <source>
        <dbReference type="ARBA" id="ARBA00023065"/>
    </source>
</evidence>
<dbReference type="PRINTS" id="PR00762">
    <property type="entry name" value="CLCHANNEL"/>
</dbReference>
<keyword evidence="6 12" id="KW-0472">Membrane</keyword>
<dbReference type="PANTHER" id="PTHR43427:SF6">
    <property type="entry name" value="CHLORIDE CHANNEL PROTEIN CLC-E"/>
    <property type="match status" value="1"/>
</dbReference>
<dbReference type="CDD" id="cd00400">
    <property type="entry name" value="Voltage_gated_ClC"/>
    <property type="match status" value="1"/>
</dbReference>
<evidence type="ECO:0000259" key="13">
    <source>
        <dbReference type="PROSITE" id="PS51371"/>
    </source>
</evidence>
<sequence length="623" mass="66620">MTFRFQPNSQPTHSRIDTIAHAVSHHRTLFALVCAIVGIVVGCAAVLFNYAIAGWSYLTTGYMDYTAVATASYRPPHGFLHFAPWFLIIVPVISALIYGPMIHRHAPSAKGHGIPEVMLAVKRKGGRIPGVVALVKILASALTIGGGGSAGREGPIVQVGAALGSMLGQRSHLPTGRIIILVAAGSGAGIAATFHAPLAGAIFALEVILVQFTAEAFGYIVISSVMASVIAHLFFGNSPLVDMRVSLDLGSEVNLVWVALVGLLAGLAGMLFSKLLYGVEDVLDAIWARVRSFLHLPQSLCPAFYAVFLGLALYAFPLMYGSGYPVQLDALTGSYTIPMLLLLMCARMIYTSLTIGMGGSGGVFAPTLFIGATLGSACGQLLAPITAIEPAVFGVIGMGAAFAGAARAPLTAVLIIVEMTGQYALMLPLMLAVVIAVGVSRFFTRSTIYTEKLRRRGDILDTPVSHTVVGERRAKDLMNPSPARVRVQDKISRVISLMRESGVQSFPVIDDGGTYVGTVSITQIFEWRSSGGNTDSPVGDLPLTQWSVETVEDASVILRMLRDRGQVGIAVVDGASQKLTGWIRAKDVVDMLYRQQRKAIDQQRSESSWGSRWKDKHRKGRRK</sequence>
<name>A0AAW9HW40_9ACTO</name>
<evidence type="ECO:0000313" key="14">
    <source>
        <dbReference type="EMBL" id="MDY5154500.1"/>
    </source>
</evidence>
<evidence type="ECO:0000313" key="15">
    <source>
        <dbReference type="Proteomes" id="UP001281731"/>
    </source>
</evidence>
<evidence type="ECO:0000256" key="12">
    <source>
        <dbReference type="SAM" id="Phobius"/>
    </source>
</evidence>
<dbReference type="Pfam" id="PF00571">
    <property type="entry name" value="CBS"/>
    <property type="match status" value="1"/>
</dbReference>
<evidence type="ECO:0000256" key="4">
    <source>
        <dbReference type="ARBA" id="ARBA00022989"/>
    </source>
</evidence>
<comment type="subcellular location">
    <subcellularLocation>
        <location evidence="1">Membrane</location>
        <topology evidence="1">Multi-pass membrane protein</topology>
    </subcellularLocation>
</comment>
<dbReference type="Proteomes" id="UP001281731">
    <property type="component" value="Unassembled WGS sequence"/>
</dbReference>
<comment type="caution">
    <text evidence="14">The sequence shown here is derived from an EMBL/GenBank/DDBJ whole genome shotgun (WGS) entry which is preliminary data.</text>
</comment>
<keyword evidence="3 12" id="KW-0812">Transmembrane</keyword>
<evidence type="ECO:0000256" key="9">
    <source>
        <dbReference type="ARBA" id="ARBA00023303"/>
    </source>
</evidence>
<dbReference type="PROSITE" id="PS51371">
    <property type="entry name" value="CBS"/>
    <property type="match status" value="1"/>
</dbReference>
<organism evidence="14 15">
    <name type="scientific">Actinotignum urinale</name>
    <dbReference type="NCBI Taxonomy" id="190146"/>
    <lineage>
        <taxon>Bacteria</taxon>
        <taxon>Bacillati</taxon>
        <taxon>Actinomycetota</taxon>
        <taxon>Actinomycetes</taxon>
        <taxon>Actinomycetales</taxon>
        <taxon>Actinomycetaceae</taxon>
        <taxon>Actinotignum</taxon>
    </lineage>
</organism>
<accession>A0AAW9HW40</accession>
<dbReference type="InterPro" id="IPR001807">
    <property type="entry name" value="ClC"/>
</dbReference>
<dbReference type="Pfam" id="PF00654">
    <property type="entry name" value="Voltage_CLC"/>
    <property type="match status" value="1"/>
</dbReference>
<evidence type="ECO:0000256" key="1">
    <source>
        <dbReference type="ARBA" id="ARBA00004141"/>
    </source>
</evidence>
<dbReference type="SUPFAM" id="SSF81340">
    <property type="entry name" value="Clc chloride channel"/>
    <property type="match status" value="1"/>
</dbReference>
<evidence type="ECO:0000256" key="7">
    <source>
        <dbReference type="ARBA" id="ARBA00023173"/>
    </source>
</evidence>
<dbReference type="Gene3D" id="3.10.580.10">
    <property type="entry name" value="CBS-domain"/>
    <property type="match status" value="1"/>
</dbReference>
<dbReference type="GO" id="GO:0034707">
    <property type="term" value="C:chloride channel complex"/>
    <property type="evidence" value="ECO:0007669"/>
    <property type="project" value="UniProtKB-KW"/>
</dbReference>
<keyword evidence="9" id="KW-0407">Ion channel</keyword>
<dbReference type="InterPro" id="IPR014743">
    <property type="entry name" value="Cl-channel_core"/>
</dbReference>
<dbReference type="AlphaFoldDB" id="A0AAW9HW40"/>
<dbReference type="InterPro" id="IPR050368">
    <property type="entry name" value="ClC-type_chloride_channel"/>
</dbReference>
<feature type="transmembrane region" description="Helical" evidence="12">
    <location>
        <begin position="423"/>
        <end position="443"/>
    </location>
</feature>
<keyword evidence="7" id="KW-0869">Chloride channel</keyword>
<feature type="transmembrane region" description="Helical" evidence="12">
    <location>
        <begin position="128"/>
        <end position="147"/>
    </location>
</feature>
<dbReference type="Gene3D" id="1.10.3080.10">
    <property type="entry name" value="Clc chloride channel"/>
    <property type="match status" value="1"/>
</dbReference>
<keyword evidence="2" id="KW-0813">Transport</keyword>
<reference evidence="14" key="1">
    <citation type="submission" date="2023-10" db="EMBL/GenBank/DDBJ databases">
        <title>Whole Genome based description of the genera Actinobaculum and Actinotignum reveals a complex phylogenetic relationship within the species included in the genus Actinotignum.</title>
        <authorList>
            <person name="Jensen C.S."/>
            <person name="Dargis R."/>
            <person name="Kemp M."/>
            <person name="Christensen J.J."/>
        </authorList>
    </citation>
    <scope>NUCLEOTIDE SEQUENCE</scope>
    <source>
        <strain evidence="14">SLA_B511</strain>
    </source>
</reference>
<dbReference type="SUPFAM" id="SSF54631">
    <property type="entry name" value="CBS-domain pair"/>
    <property type="match status" value="1"/>
</dbReference>
<dbReference type="GO" id="GO:0005254">
    <property type="term" value="F:chloride channel activity"/>
    <property type="evidence" value="ECO:0007669"/>
    <property type="project" value="UniProtKB-KW"/>
</dbReference>
<feature type="transmembrane region" description="Helical" evidence="12">
    <location>
        <begin position="29"/>
        <end position="58"/>
    </location>
</feature>
<proteinExistence type="predicted"/>
<keyword evidence="5" id="KW-0406">Ion transport</keyword>
<dbReference type="RefSeq" id="WP_320756312.1">
    <property type="nucleotide sequence ID" value="NZ_JAWNGC010000002.1"/>
</dbReference>
<feature type="region of interest" description="Disordered" evidence="11">
    <location>
        <begin position="601"/>
        <end position="623"/>
    </location>
</feature>
<evidence type="ECO:0000256" key="10">
    <source>
        <dbReference type="PROSITE-ProRule" id="PRU00703"/>
    </source>
</evidence>
<feature type="transmembrane region" description="Helical" evidence="12">
    <location>
        <begin position="216"/>
        <end position="235"/>
    </location>
</feature>
<dbReference type="EMBL" id="JAWNGC010000002">
    <property type="protein sequence ID" value="MDY5154500.1"/>
    <property type="molecule type" value="Genomic_DNA"/>
</dbReference>
<feature type="transmembrane region" description="Helical" evidence="12">
    <location>
        <begin position="391"/>
        <end position="416"/>
    </location>
</feature>
<feature type="transmembrane region" description="Helical" evidence="12">
    <location>
        <begin position="300"/>
        <end position="320"/>
    </location>
</feature>
<evidence type="ECO:0000256" key="8">
    <source>
        <dbReference type="ARBA" id="ARBA00023214"/>
    </source>
</evidence>
<evidence type="ECO:0000256" key="3">
    <source>
        <dbReference type="ARBA" id="ARBA00022692"/>
    </source>
</evidence>
<keyword evidence="8" id="KW-0868">Chloride</keyword>
<evidence type="ECO:0000256" key="2">
    <source>
        <dbReference type="ARBA" id="ARBA00022448"/>
    </source>
</evidence>
<feature type="transmembrane region" description="Helical" evidence="12">
    <location>
        <begin position="78"/>
        <end position="98"/>
    </location>
</feature>
<dbReference type="InterPro" id="IPR046342">
    <property type="entry name" value="CBS_dom_sf"/>
</dbReference>
<dbReference type="CDD" id="cd02205">
    <property type="entry name" value="CBS_pair_SF"/>
    <property type="match status" value="1"/>
</dbReference>
<keyword evidence="10" id="KW-0129">CBS domain</keyword>
<feature type="compositionally biased region" description="Basic residues" evidence="11">
    <location>
        <begin position="614"/>
        <end position="623"/>
    </location>
</feature>
<evidence type="ECO:0000256" key="6">
    <source>
        <dbReference type="ARBA" id="ARBA00023136"/>
    </source>
</evidence>
<dbReference type="PANTHER" id="PTHR43427">
    <property type="entry name" value="CHLORIDE CHANNEL PROTEIN CLC-E"/>
    <property type="match status" value="1"/>
</dbReference>
<keyword evidence="4 12" id="KW-1133">Transmembrane helix</keyword>